<dbReference type="EMBL" id="JACBZP010000001">
    <property type="protein sequence ID" value="NYI65990.1"/>
    <property type="molecule type" value="Genomic_DNA"/>
</dbReference>
<dbReference type="PANTHER" id="PTHR34294:SF1">
    <property type="entry name" value="TRANSCRIPTIONAL REGULATOR LSRR"/>
    <property type="match status" value="1"/>
</dbReference>
<dbReference type="GO" id="GO:0030246">
    <property type="term" value="F:carbohydrate binding"/>
    <property type="evidence" value="ECO:0007669"/>
    <property type="project" value="InterPro"/>
</dbReference>
<accession>A0A7Z0A9S8</accession>
<dbReference type="Pfam" id="PF04198">
    <property type="entry name" value="Sugar-bind"/>
    <property type="match status" value="1"/>
</dbReference>
<dbReference type="AlphaFoldDB" id="A0A7Z0A9S8"/>
<comment type="similarity">
    <text evidence="1">Belongs to the SorC transcriptional regulatory family.</text>
</comment>
<evidence type="ECO:0000256" key="2">
    <source>
        <dbReference type="ARBA" id="ARBA00023015"/>
    </source>
</evidence>
<dbReference type="Gene3D" id="3.40.50.1360">
    <property type="match status" value="1"/>
</dbReference>
<sequence length="318" mass="34613">MQDAEKNRLALRAANLYYVRGEKMDAIAREFGGSRSTVSRLLKYARQKNLVEITLNLPTGDADRLAKSLHREYGVTGSVVPVPAASTELERLELVASEGARVLDTVYGANMLLGVAWGTTIAAVGRHLEHKATSGARIVQLNGAANPATTGLQYAADIIERFGRAFDATVQQFPVPAFFDYAATRSAMWKERSIQRILGLQRQADVCLFSLGAVAGGVPSHVYSAGYLDRSDFAALRRERVVGDLSTVFIRSDGSHSGISLNDRASGMPPEDLRRVHRRLCVVTGRNKVPALRAALRSHLITDLVIDEPTAADLMARQ</sequence>
<dbReference type="SUPFAM" id="SSF100950">
    <property type="entry name" value="NagB/RpiA/CoA transferase-like"/>
    <property type="match status" value="1"/>
</dbReference>
<keyword evidence="2" id="KW-0805">Transcription regulation</keyword>
<keyword evidence="7" id="KW-1185">Reference proteome</keyword>
<gene>
    <name evidence="6" type="ORF">BJY26_000296</name>
</gene>
<evidence type="ECO:0000313" key="7">
    <source>
        <dbReference type="Proteomes" id="UP000539111"/>
    </source>
</evidence>
<feature type="domain" description="Sugar-binding" evidence="5">
    <location>
        <begin position="63"/>
        <end position="315"/>
    </location>
</feature>
<comment type="caution">
    <text evidence="6">The sequence shown here is derived from an EMBL/GenBank/DDBJ whole genome shotgun (WGS) entry which is preliminary data.</text>
</comment>
<evidence type="ECO:0000259" key="5">
    <source>
        <dbReference type="Pfam" id="PF04198"/>
    </source>
</evidence>
<dbReference type="InterPro" id="IPR051054">
    <property type="entry name" value="SorC_transcr_regulators"/>
</dbReference>
<evidence type="ECO:0000256" key="3">
    <source>
        <dbReference type="ARBA" id="ARBA00023125"/>
    </source>
</evidence>
<dbReference type="InterPro" id="IPR007324">
    <property type="entry name" value="Sugar-bd_dom_put"/>
</dbReference>
<keyword evidence="3 6" id="KW-0238">DNA-binding</keyword>
<evidence type="ECO:0000256" key="4">
    <source>
        <dbReference type="ARBA" id="ARBA00023163"/>
    </source>
</evidence>
<dbReference type="PANTHER" id="PTHR34294">
    <property type="entry name" value="TRANSCRIPTIONAL REGULATOR-RELATED"/>
    <property type="match status" value="1"/>
</dbReference>
<name>A0A7Z0A9S8_9MICO</name>
<organism evidence="6 7">
    <name type="scientific">Spelaeicoccus albus</name>
    <dbReference type="NCBI Taxonomy" id="1280376"/>
    <lineage>
        <taxon>Bacteria</taxon>
        <taxon>Bacillati</taxon>
        <taxon>Actinomycetota</taxon>
        <taxon>Actinomycetes</taxon>
        <taxon>Micrococcales</taxon>
        <taxon>Brevibacteriaceae</taxon>
        <taxon>Spelaeicoccus</taxon>
    </lineage>
</organism>
<dbReference type="Gene3D" id="1.10.10.60">
    <property type="entry name" value="Homeodomain-like"/>
    <property type="match status" value="1"/>
</dbReference>
<dbReference type="InterPro" id="IPR037171">
    <property type="entry name" value="NagB/RpiA_transferase-like"/>
</dbReference>
<protein>
    <submittedName>
        <fullName evidence="6">DNA-binding transcriptional regulator LsrR (DeoR family)</fullName>
    </submittedName>
</protein>
<proteinExistence type="inferred from homology"/>
<reference evidence="6 7" key="1">
    <citation type="submission" date="2020-07" db="EMBL/GenBank/DDBJ databases">
        <title>Sequencing the genomes of 1000 actinobacteria strains.</title>
        <authorList>
            <person name="Klenk H.-P."/>
        </authorList>
    </citation>
    <scope>NUCLEOTIDE SEQUENCE [LARGE SCALE GENOMIC DNA]</scope>
    <source>
        <strain evidence="6 7">DSM 26341</strain>
    </source>
</reference>
<dbReference type="GO" id="GO:0003677">
    <property type="term" value="F:DNA binding"/>
    <property type="evidence" value="ECO:0007669"/>
    <property type="project" value="UniProtKB-KW"/>
</dbReference>
<dbReference type="Proteomes" id="UP000539111">
    <property type="component" value="Unassembled WGS sequence"/>
</dbReference>
<evidence type="ECO:0000256" key="1">
    <source>
        <dbReference type="ARBA" id="ARBA00010466"/>
    </source>
</evidence>
<dbReference type="RefSeq" id="WP_237248842.1">
    <property type="nucleotide sequence ID" value="NZ_JACBZP010000001.1"/>
</dbReference>
<evidence type="ECO:0000313" key="6">
    <source>
        <dbReference type="EMBL" id="NYI65990.1"/>
    </source>
</evidence>
<keyword evidence="4" id="KW-0804">Transcription</keyword>